<accession>A0A1X2GHI8</accession>
<gene>
    <name evidence="2" type="ORF">DM01DRAFT_1335806</name>
</gene>
<evidence type="ECO:0000313" key="2">
    <source>
        <dbReference type="EMBL" id="ORX53950.1"/>
    </source>
</evidence>
<comment type="caution">
    <text evidence="2">The sequence shown here is derived from an EMBL/GenBank/DDBJ whole genome shotgun (WGS) entry which is preliminary data.</text>
</comment>
<proteinExistence type="predicted"/>
<sequence length="162" mass="18189">MDTDLTKSMEEIESDVQQQLVRMNTIENQTRSKKDKLEMLKQQIAEKQAQLEQMEQSHSDEQQSQSKKLASLKRMIHTKKTLLTASAEPIPSTPRSESSQTIFEALQVKMDQLRSISLPKKQSHASNAMMDALVGIKGSETEEQGSPILFQGTDYAIIGTHA</sequence>
<dbReference type="Proteomes" id="UP000242146">
    <property type="component" value="Unassembled WGS sequence"/>
</dbReference>
<name>A0A1X2GHI8_9FUNG</name>
<reference evidence="2 3" key="1">
    <citation type="submission" date="2016-07" db="EMBL/GenBank/DDBJ databases">
        <title>Pervasive Adenine N6-methylation of Active Genes in Fungi.</title>
        <authorList>
            <consortium name="DOE Joint Genome Institute"/>
            <person name="Mondo S.J."/>
            <person name="Dannebaum R.O."/>
            <person name="Kuo R.C."/>
            <person name="Labutti K."/>
            <person name="Haridas S."/>
            <person name="Kuo A."/>
            <person name="Salamov A."/>
            <person name="Ahrendt S.R."/>
            <person name="Lipzen A."/>
            <person name="Sullivan W."/>
            <person name="Andreopoulos W.B."/>
            <person name="Clum A."/>
            <person name="Lindquist E."/>
            <person name="Daum C."/>
            <person name="Ramamoorthy G.K."/>
            <person name="Gryganskyi A."/>
            <person name="Culley D."/>
            <person name="Magnuson J.K."/>
            <person name="James T.Y."/>
            <person name="O'Malley M.A."/>
            <person name="Stajich J.E."/>
            <person name="Spatafora J.W."/>
            <person name="Visel A."/>
            <person name="Grigoriev I.V."/>
        </authorList>
    </citation>
    <scope>NUCLEOTIDE SEQUENCE [LARGE SCALE GENOMIC DNA]</scope>
    <source>
        <strain evidence="2 3">NRRL 3301</strain>
    </source>
</reference>
<evidence type="ECO:0000256" key="1">
    <source>
        <dbReference type="SAM" id="MobiDB-lite"/>
    </source>
</evidence>
<dbReference type="AlphaFoldDB" id="A0A1X2GHI8"/>
<keyword evidence="3" id="KW-1185">Reference proteome</keyword>
<evidence type="ECO:0000313" key="3">
    <source>
        <dbReference type="Proteomes" id="UP000242146"/>
    </source>
</evidence>
<feature type="region of interest" description="Disordered" evidence="1">
    <location>
        <begin position="42"/>
        <end position="71"/>
    </location>
</feature>
<organism evidence="2 3">
    <name type="scientific">Hesseltinella vesiculosa</name>
    <dbReference type="NCBI Taxonomy" id="101127"/>
    <lineage>
        <taxon>Eukaryota</taxon>
        <taxon>Fungi</taxon>
        <taxon>Fungi incertae sedis</taxon>
        <taxon>Mucoromycota</taxon>
        <taxon>Mucoromycotina</taxon>
        <taxon>Mucoromycetes</taxon>
        <taxon>Mucorales</taxon>
        <taxon>Cunninghamellaceae</taxon>
        <taxon>Hesseltinella</taxon>
    </lineage>
</organism>
<dbReference type="EMBL" id="MCGT01000014">
    <property type="protein sequence ID" value="ORX53950.1"/>
    <property type="molecule type" value="Genomic_DNA"/>
</dbReference>
<protein>
    <submittedName>
        <fullName evidence="2">Uncharacterized protein</fullName>
    </submittedName>
</protein>
<dbReference type="OrthoDB" id="2288359at2759"/>